<evidence type="ECO:0000313" key="14">
    <source>
        <dbReference type="Proteomes" id="UP000243650"/>
    </source>
</evidence>
<evidence type="ECO:0000313" key="13">
    <source>
        <dbReference type="EMBL" id="PRO64390.1"/>
    </source>
</evidence>
<proteinExistence type="inferred from homology"/>
<accession>A0A2P6MDP3</accession>
<comment type="function">
    <text evidence="10">Catalyzes the phosphorylation of the position 2 hydroxy group of 4-diphosphocytidyl-2C-methyl-D-erythritol.</text>
</comment>
<name>A0A2P6MDP3_ALKUR</name>
<comment type="pathway">
    <text evidence="10">Isoprenoid biosynthesis; isopentenyl diphosphate biosynthesis via DXP pathway; isopentenyl diphosphate from 1-deoxy-D-xylulose 5-phosphate: step 3/6.</text>
</comment>
<evidence type="ECO:0000259" key="11">
    <source>
        <dbReference type="Pfam" id="PF00288"/>
    </source>
</evidence>
<feature type="domain" description="GHMP kinase C-terminal" evidence="12">
    <location>
        <begin position="198"/>
        <end position="274"/>
    </location>
</feature>
<evidence type="ECO:0000256" key="6">
    <source>
        <dbReference type="ARBA" id="ARBA00022777"/>
    </source>
</evidence>
<dbReference type="InterPro" id="IPR004424">
    <property type="entry name" value="IspE"/>
</dbReference>
<feature type="binding site" evidence="10">
    <location>
        <begin position="95"/>
        <end position="105"/>
    </location>
    <ligand>
        <name>ATP</name>
        <dbReference type="ChEBI" id="CHEBI:30616"/>
    </ligand>
</feature>
<comment type="caution">
    <text evidence="13">The sequence shown here is derived from an EMBL/GenBank/DDBJ whole genome shotgun (WGS) entry which is preliminary data.</text>
</comment>
<keyword evidence="6 10" id="KW-0418">Kinase</keyword>
<reference evidence="13 14" key="1">
    <citation type="submission" date="2018-03" db="EMBL/GenBank/DDBJ databases">
        <title>Bacillus urumqiensis sp. nov., a moderately haloalkaliphilic bacterium isolated from a salt lake.</title>
        <authorList>
            <person name="Zhao B."/>
            <person name="Liao Z."/>
        </authorList>
    </citation>
    <scope>NUCLEOTIDE SEQUENCE [LARGE SCALE GENOMIC DNA]</scope>
    <source>
        <strain evidence="13 14">BZ-SZ-XJ18</strain>
    </source>
</reference>
<dbReference type="OrthoDB" id="9809438at2"/>
<dbReference type="Gene3D" id="3.30.70.890">
    <property type="entry name" value="GHMP kinase, C-terminal domain"/>
    <property type="match status" value="1"/>
</dbReference>
<dbReference type="GO" id="GO:0005524">
    <property type="term" value="F:ATP binding"/>
    <property type="evidence" value="ECO:0007669"/>
    <property type="project" value="UniProtKB-UniRule"/>
</dbReference>
<evidence type="ECO:0000256" key="1">
    <source>
        <dbReference type="ARBA" id="ARBA00009684"/>
    </source>
</evidence>
<evidence type="ECO:0000256" key="3">
    <source>
        <dbReference type="ARBA" id="ARBA00017473"/>
    </source>
</evidence>
<keyword evidence="8 10" id="KW-0414">Isoprene biosynthesis</keyword>
<keyword evidence="4 10" id="KW-0808">Transferase</keyword>
<dbReference type="SUPFAM" id="SSF54211">
    <property type="entry name" value="Ribosomal protein S5 domain 2-like"/>
    <property type="match status" value="1"/>
</dbReference>
<dbReference type="NCBIfam" id="NF011202">
    <property type="entry name" value="PRK14608.1"/>
    <property type="match status" value="1"/>
</dbReference>
<dbReference type="PANTHER" id="PTHR43527:SF2">
    <property type="entry name" value="4-DIPHOSPHOCYTIDYL-2-C-METHYL-D-ERYTHRITOL KINASE, CHLOROPLASTIC"/>
    <property type="match status" value="1"/>
</dbReference>
<evidence type="ECO:0000256" key="5">
    <source>
        <dbReference type="ARBA" id="ARBA00022741"/>
    </source>
</evidence>
<dbReference type="UniPathway" id="UPA00056">
    <property type="reaction ID" value="UER00094"/>
</dbReference>
<sequence>MESRTVKAPAKINLTLDVQHKRADGFHEVEMVMTTVDLADRVELKKRKDSRITVRSDNGFLPVDKTNLAYQAASVLQQTYAPEMGVDIYIEKKIPVSAGLAGGSTDAAAVLRGLNDLWHLGLSTGTLADHGAVIGSDVPFCVYGKTAVARGRGEKLTFLPAPPPCWVVLAKPAAGVSTKSIYQRLQLETMKHPDTDGMIRSIERGDFSGICRRLENVMEEATFALEPEVEVIKRRLQQYGAEGVVMSGSGPTVFALSRSQSRAERLYNGLKGFMDNVHVVRMLG</sequence>
<gene>
    <name evidence="10" type="primary">ispE</name>
    <name evidence="13" type="ORF">C6I21_14940</name>
</gene>
<dbReference type="InterPro" id="IPR036554">
    <property type="entry name" value="GHMP_kinase_C_sf"/>
</dbReference>
<dbReference type="InterPro" id="IPR014721">
    <property type="entry name" value="Ribsml_uS5_D2-typ_fold_subgr"/>
</dbReference>
<dbReference type="EC" id="2.7.1.148" evidence="2 10"/>
<keyword evidence="14" id="KW-1185">Reference proteome</keyword>
<keyword evidence="5 10" id="KW-0547">Nucleotide-binding</keyword>
<dbReference type="Pfam" id="PF00288">
    <property type="entry name" value="GHMP_kinases_N"/>
    <property type="match status" value="1"/>
</dbReference>
<dbReference type="PIRSF" id="PIRSF010376">
    <property type="entry name" value="IspE"/>
    <property type="match status" value="1"/>
</dbReference>
<dbReference type="Proteomes" id="UP000243650">
    <property type="component" value="Unassembled WGS sequence"/>
</dbReference>
<dbReference type="EMBL" id="PVNS01000017">
    <property type="protein sequence ID" value="PRO64390.1"/>
    <property type="molecule type" value="Genomic_DNA"/>
</dbReference>
<evidence type="ECO:0000256" key="4">
    <source>
        <dbReference type="ARBA" id="ARBA00022679"/>
    </source>
</evidence>
<dbReference type="AlphaFoldDB" id="A0A2P6MDP3"/>
<dbReference type="NCBIfam" id="TIGR00154">
    <property type="entry name" value="ispE"/>
    <property type="match status" value="1"/>
</dbReference>
<feature type="domain" description="GHMP kinase N-terminal" evidence="11">
    <location>
        <begin position="67"/>
        <end position="145"/>
    </location>
</feature>
<feature type="active site" evidence="10">
    <location>
        <position position="137"/>
    </location>
</feature>
<dbReference type="Pfam" id="PF08544">
    <property type="entry name" value="GHMP_kinases_C"/>
    <property type="match status" value="1"/>
</dbReference>
<comment type="similarity">
    <text evidence="1 10">Belongs to the GHMP kinase family. IspE subfamily.</text>
</comment>
<organism evidence="13 14">
    <name type="scientific">Alkalicoccus urumqiensis</name>
    <name type="common">Bacillus urumqiensis</name>
    <dbReference type="NCBI Taxonomy" id="1548213"/>
    <lineage>
        <taxon>Bacteria</taxon>
        <taxon>Bacillati</taxon>
        <taxon>Bacillota</taxon>
        <taxon>Bacilli</taxon>
        <taxon>Bacillales</taxon>
        <taxon>Bacillaceae</taxon>
        <taxon>Alkalicoccus</taxon>
    </lineage>
</organism>
<dbReference type="GO" id="GO:0019288">
    <property type="term" value="P:isopentenyl diphosphate biosynthetic process, methylerythritol 4-phosphate pathway"/>
    <property type="evidence" value="ECO:0007669"/>
    <property type="project" value="UniProtKB-UniRule"/>
</dbReference>
<dbReference type="FunFam" id="3.30.70.890:FF:000006">
    <property type="entry name" value="4-diphosphocytidyl-2-C-methyl-D-erythritol kinase"/>
    <property type="match status" value="1"/>
</dbReference>
<dbReference type="GO" id="GO:0050515">
    <property type="term" value="F:4-(cytidine 5'-diphospho)-2-C-methyl-D-erythritol kinase activity"/>
    <property type="evidence" value="ECO:0007669"/>
    <property type="project" value="UniProtKB-UniRule"/>
</dbReference>
<dbReference type="HAMAP" id="MF_00061">
    <property type="entry name" value="IspE"/>
    <property type="match status" value="1"/>
</dbReference>
<dbReference type="InterPro" id="IPR020568">
    <property type="entry name" value="Ribosomal_Su5_D2-typ_SF"/>
</dbReference>
<keyword evidence="7 10" id="KW-0067">ATP-binding</keyword>
<protein>
    <recommendedName>
        <fullName evidence="3 10">4-diphosphocytidyl-2-C-methyl-D-erythritol kinase</fullName>
        <shortName evidence="10">CMK</shortName>
        <ecNumber evidence="2 10">2.7.1.148</ecNumber>
    </recommendedName>
    <alternativeName>
        <fullName evidence="9 10">4-(cytidine-5'-diphospho)-2-C-methyl-D-erythritol kinase</fullName>
    </alternativeName>
</protein>
<evidence type="ECO:0000256" key="10">
    <source>
        <dbReference type="HAMAP-Rule" id="MF_00061"/>
    </source>
</evidence>
<dbReference type="Gene3D" id="3.30.230.10">
    <property type="match status" value="1"/>
</dbReference>
<evidence type="ECO:0000256" key="9">
    <source>
        <dbReference type="ARBA" id="ARBA00032554"/>
    </source>
</evidence>
<evidence type="ECO:0000256" key="8">
    <source>
        <dbReference type="ARBA" id="ARBA00023229"/>
    </source>
</evidence>
<dbReference type="InterPro" id="IPR013750">
    <property type="entry name" value="GHMP_kinase_C_dom"/>
</dbReference>
<feature type="active site" evidence="10">
    <location>
        <position position="11"/>
    </location>
</feature>
<dbReference type="GO" id="GO:0016114">
    <property type="term" value="P:terpenoid biosynthetic process"/>
    <property type="evidence" value="ECO:0007669"/>
    <property type="project" value="UniProtKB-UniRule"/>
</dbReference>
<evidence type="ECO:0000259" key="12">
    <source>
        <dbReference type="Pfam" id="PF08544"/>
    </source>
</evidence>
<dbReference type="SUPFAM" id="SSF55060">
    <property type="entry name" value="GHMP Kinase, C-terminal domain"/>
    <property type="match status" value="1"/>
</dbReference>
<dbReference type="InterPro" id="IPR006204">
    <property type="entry name" value="GHMP_kinase_N_dom"/>
</dbReference>
<dbReference type="PANTHER" id="PTHR43527">
    <property type="entry name" value="4-DIPHOSPHOCYTIDYL-2-C-METHYL-D-ERYTHRITOL KINASE, CHLOROPLASTIC"/>
    <property type="match status" value="1"/>
</dbReference>
<dbReference type="FunFam" id="3.30.230.10:FF:000029">
    <property type="entry name" value="4-diphosphocytidyl-2-C-methyl-D-erythritol kinase"/>
    <property type="match status" value="1"/>
</dbReference>
<comment type="catalytic activity">
    <reaction evidence="10">
        <text>4-CDP-2-C-methyl-D-erythritol + ATP = 4-CDP-2-C-methyl-D-erythritol 2-phosphate + ADP + H(+)</text>
        <dbReference type="Rhea" id="RHEA:18437"/>
        <dbReference type="ChEBI" id="CHEBI:15378"/>
        <dbReference type="ChEBI" id="CHEBI:30616"/>
        <dbReference type="ChEBI" id="CHEBI:57823"/>
        <dbReference type="ChEBI" id="CHEBI:57919"/>
        <dbReference type="ChEBI" id="CHEBI:456216"/>
        <dbReference type="EC" id="2.7.1.148"/>
    </reaction>
</comment>
<dbReference type="RefSeq" id="WP_105960282.1">
    <property type="nucleotide sequence ID" value="NZ_PVNS01000017.1"/>
</dbReference>
<evidence type="ECO:0000256" key="7">
    <source>
        <dbReference type="ARBA" id="ARBA00022840"/>
    </source>
</evidence>
<evidence type="ECO:0000256" key="2">
    <source>
        <dbReference type="ARBA" id="ARBA00012052"/>
    </source>
</evidence>